<dbReference type="Gene3D" id="1.10.10.710">
    <property type="entry name" value="PSPTO_1197 like"/>
    <property type="match status" value="1"/>
</dbReference>
<dbReference type="Pfam" id="PF07130">
    <property type="entry name" value="YebG"/>
    <property type="match status" value="1"/>
</dbReference>
<proteinExistence type="predicted"/>
<keyword evidence="3" id="KW-1185">Reference proteome</keyword>
<name>A0AA37TDR2_9GAMM</name>
<evidence type="ECO:0000313" key="3">
    <source>
        <dbReference type="Proteomes" id="UP001156870"/>
    </source>
</evidence>
<dbReference type="AlphaFoldDB" id="A0AA37TDR2"/>
<reference evidence="2 3" key="1">
    <citation type="journal article" date="2014" name="Int. J. Syst. Evol. Microbiol.">
        <title>Complete genome sequence of Corynebacterium casei LMG S-19264T (=DSM 44701T), isolated from a smear-ripened cheese.</title>
        <authorList>
            <consortium name="US DOE Joint Genome Institute (JGI-PGF)"/>
            <person name="Walter F."/>
            <person name="Albersmeier A."/>
            <person name="Kalinowski J."/>
            <person name="Ruckert C."/>
        </authorList>
    </citation>
    <scope>NUCLEOTIDE SEQUENCE [LARGE SCALE GENOMIC DNA]</scope>
    <source>
        <strain evidence="2 3">NBRC 110095</strain>
    </source>
</reference>
<comment type="caution">
    <text evidence="2">The sequence shown here is derived from an EMBL/GenBank/DDBJ whole genome shotgun (WGS) entry which is preliminary data.</text>
</comment>
<dbReference type="InterPro" id="IPR009813">
    <property type="entry name" value="Uncharacterised_YebG"/>
</dbReference>
<protein>
    <recommendedName>
        <fullName evidence="4">YebG family protein</fullName>
    </recommendedName>
</protein>
<dbReference type="Proteomes" id="UP001156870">
    <property type="component" value="Unassembled WGS sequence"/>
</dbReference>
<accession>A0AA37TDR2</accession>
<evidence type="ECO:0000313" key="2">
    <source>
        <dbReference type="EMBL" id="GLS28030.1"/>
    </source>
</evidence>
<evidence type="ECO:0008006" key="4">
    <source>
        <dbReference type="Google" id="ProtNLM"/>
    </source>
</evidence>
<sequence>MAVIAVWKCDRDGSMFDDKKDAEAHDKMLELAANITYVIEKNIQSVSEEDCEAIGLLLAKHSDVLAKACKGKPELLLEEVNATENKETNNTDNNVTPMTQTG</sequence>
<dbReference type="InterPro" id="IPR038627">
    <property type="entry name" value="YebG-like_sf"/>
</dbReference>
<feature type="region of interest" description="Disordered" evidence="1">
    <location>
        <begin position="81"/>
        <end position="102"/>
    </location>
</feature>
<dbReference type="RefSeq" id="WP_232592157.1">
    <property type="nucleotide sequence ID" value="NZ_BSPD01000095.1"/>
</dbReference>
<evidence type="ECO:0000256" key="1">
    <source>
        <dbReference type="SAM" id="MobiDB-lite"/>
    </source>
</evidence>
<organism evidence="2 3">
    <name type="scientific">Marinibactrum halimedae</name>
    <dbReference type="NCBI Taxonomy" id="1444977"/>
    <lineage>
        <taxon>Bacteria</taxon>
        <taxon>Pseudomonadati</taxon>
        <taxon>Pseudomonadota</taxon>
        <taxon>Gammaproteobacteria</taxon>
        <taxon>Cellvibrionales</taxon>
        <taxon>Cellvibrionaceae</taxon>
        <taxon>Marinibactrum</taxon>
    </lineage>
</organism>
<dbReference type="EMBL" id="BSPD01000095">
    <property type="protein sequence ID" value="GLS28030.1"/>
    <property type="molecule type" value="Genomic_DNA"/>
</dbReference>
<gene>
    <name evidence="2" type="ORF">GCM10007877_37490</name>
</gene>